<evidence type="ECO:0000313" key="7">
    <source>
        <dbReference type="EMBL" id="GMA21075.1"/>
    </source>
</evidence>
<dbReference type="PANTHER" id="PTHR43806:SF11">
    <property type="entry name" value="CEREVISIN-RELATED"/>
    <property type="match status" value="1"/>
</dbReference>
<dbReference type="InterPro" id="IPR022398">
    <property type="entry name" value="Peptidase_S8_His-AS"/>
</dbReference>
<organism evidence="7 8">
    <name type="scientific">Arsenicicoccus piscis</name>
    <dbReference type="NCBI Taxonomy" id="673954"/>
    <lineage>
        <taxon>Bacteria</taxon>
        <taxon>Bacillati</taxon>
        <taxon>Actinomycetota</taxon>
        <taxon>Actinomycetes</taxon>
        <taxon>Micrococcales</taxon>
        <taxon>Intrasporangiaceae</taxon>
        <taxon>Arsenicicoccus</taxon>
    </lineage>
</organism>
<dbReference type="InterPro" id="IPR023828">
    <property type="entry name" value="Peptidase_S8_Ser-AS"/>
</dbReference>
<dbReference type="PRINTS" id="PR00723">
    <property type="entry name" value="SUBTILISIN"/>
</dbReference>
<comment type="similarity">
    <text evidence="1 5">Belongs to the peptidase S8 family.</text>
</comment>
<dbReference type="InterPro" id="IPR050131">
    <property type="entry name" value="Peptidase_S8_subtilisin-like"/>
</dbReference>
<evidence type="ECO:0000259" key="6">
    <source>
        <dbReference type="Pfam" id="PF00082"/>
    </source>
</evidence>
<evidence type="ECO:0000256" key="5">
    <source>
        <dbReference type="PROSITE-ProRule" id="PRU01240"/>
    </source>
</evidence>
<sequence>MPWLLPVVDSGIQANHPDLAGHLVPGVDLINPATGARYDGYGHGTHVAGIIAAATNNARGVSGIAPDARLMSVRVLDSTGAGWSSTVAQGIVWAVDHGARVINVSLGGGYSASTSTAVSYARSKGALVVAAAGNERQTGNATTYPAAYPSVLAVAASDSSDRSASFSNTGSYVDVAAPGVDIVSTYLDSGYAMMSGTSMAAPFVSGEAAVLLGARPSLTVDQVTAALTRTAVDRGTVGRDDQFGAGIVSPTRAVCSVTSCPSTSRWTSVPSTARKASTITVQGRVVNATTGAAVGGAKVQICTRKVGTTPWVCRPFTATSTGVVTWRLLLLASVDFQLRTLAAAGVRASVSPISAHHGALSRLRPAADGRLSGAAGLPSVAVGLRHNVR</sequence>
<dbReference type="PANTHER" id="PTHR43806">
    <property type="entry name" value="PEPTIDASE S8"/>
    <property type="match status" value="1"/>
</dbReference>
<reference evidence="8" key="1">
    <citation type="journal article" date="2019" name="Int. J. Syst. Evol. Microbiol.">
        <title>The Global Catalogue of Microorganisms (GCM) 10K type strain sequencing project: providing services to taxonomists for standard genome sequencing and annotation.</title>
        <authorList>
            <consortium name="The Broad Institute Genomics Platform"/>
            <consortium name="The Broad Institute Genome Sequencing Center for Infectious Disease"/>
            <person name="Wu L."/>
            <person name="Ma J."/>
        </authorList>
    </citation>
    <scope>NUCLEOTIDE SEQUENCE [LARGE SCALE GENOMIC DNA]</scope>
    <source>
        <strain evidence="8">NBRC 105830</strain>
    </source>
</reference>
<dbReference type="InterPro" id="IPR015500">
    <property type="entry name" value="Peptidase_S8_subtilisin-rel"/>
</dbReference>
<evidence type="ECO:0000256" key="2">
    <source>
        <dbReference type="ARBA" id="ARBA00022670"/>
    </source>
</evidence>
<gene>
    <name evidence="7" type="ORF">GCM10025862_30960</name>
</gene>
<name>A0ABQ6HU34_9MICO</name>
<dbReference type="Proteomes" id="UP001157109">
    <property type="component" value="Unassembled WGS sequence"/>
</dbReference>
<keyword evidence="4 5" id="KW-0720">Serine protease</keyword>
<dbReference type="EMBL" id="BSUJ01000001">
    <property type="protein sequence ID" value="GMA21075.1"/>
    <property type="molecule type" value="Genomic_DNA"/>
</dbReference>
<proteinExistence type="inferred from homology"/>
<dbReference type="InterPro" id="IPR036852">
    <property type="entry name" value="Peptidase_S8/S53_dom_sf"/>
</dbReference>
<feature type="active site" description="Charge relay system" evidence="5">
    <location>
        <position position="43"/>
    </location>
</feature>
<dbReference type="InterPro" id="IPR000209">
    <property type="entry name" value="Peptidase_S8/S53_dom"/>
</dbReference>
<evidence type="ECO:0000256" key="4">
    <source>
        <dbReference type="ARBA" id="ARBA00022825"/>
    </source>
</evidence>
<evidence type="ECO:0000256" key="3">
    <source>
        <dbReference type="ARBA" id="ARBA00022801"/>
    </source>
</evidence>
<accession>A0ABQ6HU34</accession>
<dbReference type="Pfam" id="PF00082">
    <property type="entry name" value="Peptidase_S8"/>
    <property type="match status" value="1"/>
</dbReference>
<evidence type="ECO:0000256" key="1">
    <source>
        <dbReference type="ARBA" id="ARBA00011073"/>
    </source>
</evidence>
<dbReference type="PROSITE" id="PS00137">
    <property type="entry name" value="SUBTILASE_HIS"/>
    <property type="match status" value="1"/>
</dbReference>
<dbReference type="PROSITE" id="PS00138">
    <property type="entry name" value="SUBTILASE_SER"/>
    <property type="match status" value="1"/>
</dbReference>
<comment type="caution">
    <text evidence="7">The sequence shown here is derived from an EMBL/GenBank/DDBJ whole genome shotgun (WGS) entry which is preliminary data.</text>
</comment>
<feature type="domain" description="Peptidase S8/S53" evidence="6">
    <location>
        <begin position="7"/>
        <end position="246"/>
    </location>
</feature>
<dbReference type="Gene3D" id="3.40.50.200">
    <property type="entry name" value="Peptidase S8/S53 domain"/>
    <property type="match status" value="1"/>
</dbReference>
<keyword evidence="2 5" id="KW-0645">Protease</keyword>
<evidence type="ECO:0000313" key="8">
    <source>
        <dbReference type="Proteomes" id="UP001157109"/>
    </source>
</evidence>
<dbReference type="PROSITE" id="PS51892">
    <property type="entry name" value="SUBTILASE"/>
    <property type="match status" value="1"/>
</dbReference>
<protein>
    <recommendedName>
        <fullName evidence="6">Peptidase S8/S53 domain-containing protein</fullName>
    </recommendedName>
</protein>
<dbReference type="SUPFAM" id="SSF52743">
    <property type="entry name" value="Subtilisin-like"/>
    <property type="match status" value="1"/>
</dbReference>
<keyword evidence="3 5" id="KW-0378">Hydrolase</keyword>
<keyword evidence="8" id="KW-1185">Reference proteome</keyword>
<dbReference type="RefSeq" id="WP_241441388.1">
    <property type="nucleotide sequence ID" value="NZ_BSUJ01000001.1"/>
</dbReference>
<feature type="active site" description="Charge relay system" evidence="5">
    <location>
        <position position="198"/>
    </location>
</feature>
<feature type="active site" description="Charge relay system" evidence="5">
    <location>
        <position position="9"/>
    </location>
</feature>